<gene>
    <name evidence="1" type="primary">WBGene00276267</name>
</gene>
<dbReference type="EnsemblMetazoa" id="PPA37898.1">
    <property type="protein sequence ID" value="PPA37898.1"/>
    <property type="gene ID" value="WBGene00276267"/>
</dbReference>
<reference evidence="2" key="1">
    <citation type="journal article" date="2008" name="Nat. Genet.">
        <title>The Pristionchus pacificus genome provides a unique perspective on nematode lifestyle and parasitism.</title>
        <authorList>
            <person name="Dieterich C."/>
            <person name="Clifton S.W."/>
            <person name="Schuster L.N."/>
            <person name="Chinwalla A."/>
            <person name="Delehaunty K."/>
            <person name="Dinkelacker I."/>
            <person name="Fulton L."/>
            <person name="Fulton R."/>
            <person name="Godfrey J."/>
            <person name="Minx P."/>
            <person name="Mitreva M."/>
            <person name="Roeseler W."/>
            <person name="Tian H."/>
            <person name="Witte H."/>
            <person name="Yang S.P."/>
            <person name="Wilson R.K."/>
            <person name="Sommer R.J."/>
        </authorList>
    </citation>
    <scope>NUCLEOTIDE SEQUENCE [LARGE SCALE GENOMIC DNA]</scope>
    <source>
        <strain evidence="2">PS312</strain>
    </source>
</reference>
<accession>A0A8R1Z0D7</accession>
<evidence type="ECO:0000313" key="2">
    <source>
        <dbReference type="Proteomes" id="UP000005239"/>
    </source>
</evidence>
<dbReference type="Proteomes" id="UP000005239">
    <property type="component" value="Unassembled WGS sequence"/>
</dbReference>
<organism evidence="1 2">
    <name type="scientific">Pristionchus pacificus</name>
    <name type="common">Parasitic nematode worm</name>
    <dbReference type="NCBI Taxonomy" id="54126"/>
    <lineage>
        <taxon>Eukaryota</taxon>
        <taxon>Metazoa</taxon>
        <taxon>Ecdysozoa</taxon>
        <taxon>Nematoda</taxon>
        <taxon>Chromadorea</taxon>
        <taxon>Rhabditida</taxon>
        <taxon>Rhabditina</taxon>
        <taxon>Diplogasteromorpha</taxon>
        <taxon>Diplogasteroidea</taxon>
        <taxon>Neodiplogasteridae</taxon>
        <taxon>Pristionchus</taxon>
    </lineage>
</organism>
<keyword evidence="2" id="KW-1185">Reference proteome</keyword>
<name>A0A2A6CRQ1_PRIPA</name>
<dbReference type="AlphaFoldDB" id="A0A2A6CRQ1"/>
<dbReference type="PANTHER" id="PTHR31552">
    <property type="entry name" value="SERPENTINE RECEPTOR CLASS GAMMA"/>
    <property type="match status" value="1"/>
</dbReference>
<protein>
    <submittedName>
        <fullName evidence="1">G protein-coupled receptor</fullName>
    </submittedName>
</protein>
<dbReference type="PANTHER" id="PTHR31552:SF31">
    <property type="entry name" value="SERPENTINE RECEPTOR CLASS GAMMA"/>
    <property type="match status" value="1"/>
</dbReference>
<evidence type="ECO:0000313" key="1">
    <source>
        <dbReference type="EnsemblMetazoa" id="PPA37898.1"/>
    </source>
</evidence>
<proteinExistence type="predicted"/>
<reference evidence="1" key="2">
    <citation type="submission" date="2022-06" db="UniProtKB">
        <authorList>
            <consortium name="EnsemblMetazoa"/>
        </authorList>
    </citation>
    <scope>IDENTIFICATION</scope>
    <source>
        <strain evidence="1">PS312</strain>
    </source>
</reference>
<sequence length="311" mass="34867">METNIGASSIIKWTNQTILGTLNFIFPIVNFVMILILHCSKMKAHHNTFFTLFKVTGIYGIFSMITSSNSYWSFCESNRFVFVLRKQLNGIGSFCFCTGGLMIEIQRFIVIRTSRHSENVISKRLLVLILIIQFAITAAIMNTYTFATLFYNDNGCITSMDVQHQMVIYIASASFYCSYVILTPILTIITISAIRSSDLTKNIGNKRILSLARYSIYCSAAQMLKGILQIIALISMFTGNEALSSVYSTLFYLVNLITVNSPIILLFIFSPSVRLLVAQVLCRVKEPSRNSVSGRVSLSQQPTQNQPVSIV</sequence>
<accession>A0A2A6CRQ1</accession>